<dbReference type="Gene3D" id="1.10.510.10">
    <property type="entry name" value="Transferase(Phosphotransferase) domain 1"/>
    <property type="match status" value="1"/>
</dbReference>
<dbReference type="InterPro" id="IPR017441">
    <property type="entry name" value="Protein_kinase_ATP_BS"/>
</dbReference>
<evidence type="ECO:0000256" key="5">
    <source>
        <dbReference type="ARBA" id="ARBA00022840"/>
    </source>
</evidence>
<dbReference type="SUPFAM" id="SSF56112">
    <property type="entry name" value="Protein kinase-like (PK-like)"/>
    <property type="match status" value="1"/>
</dbReference>
<organism evidence="10 11">
    <name type="scientific">Stentor coeruleus</name>
    <dbReference type="NCBI Taxonomy" id="5963"/>
    <lineage>
        <taxon>Eukaryota</taxon>
        <taxon>Sar</taxon>
        <taxon>Alveolata</taxon>
        <taxon>Ciliophora</taxon>
        <taxon>Postciliodesmatophora</taxon>
        <taxon>Heterotrichea</taxon>
        <taxon>Heterotrichida</taxon>
        <taxon>Stentoridae</taxon>
        <taxon>Stentor</taxon>
    </lineage>
</organism>
<gene>
    <name evidence="10" type="ORF">SteCoe_26428</name>
</gene>
<evidence type="ECO:0000256" key="4">
    <source>
        <dbReference type="ARBA" id="ARBA00022777"/>
    </source>
</evidence>
<feature type="compositionally biased region" description="Polar residues" evidence="8">
    <location>
        <begin position="1"/>
        <end position="18"/>
    </location>
</feature>
<keyword evidence="5 6" id="KW-0067">ATP-binding</keyword>
<dbReference type="Pfam" id="PF00069">
    <property type="entry name" value="Pkinase"/>
    <property type="match status" value="1"/>
</dbReference>
<dbReference type="CDD" id="cd06606">
    <property type="entry name" value="STKc_MAPKKK"/>
    <property type="match status" value="1"/>
</dbReference>
<evidence type="ECO:0000256" key="2">
    <source>
        <dbReference type="ARBA" id="ARBA00022679"/>
    </source>
</evidence>
<dbReference type="AlphaFoldDB" id="A0A1R2BCX7"/>
<dbReference type="SMART" id="SM00220">
    <property type="entry name" value="S_TKc"/>
    <property type="match status" value="1"/>
</dbReference>
<dbReference type="InterPro" id="IPR001245">
    <property type="entry name" value="Ser-Thr/Tyr_kinase_cat_dom"/>
</dbReference>
<evidence type="ECO:0000313" key="10">
    <source>
        <dbReference type="EMBL" id="OMJ74609.1"/>
    </source>
</evidence>
<dbReference type="GO" id="GO:0005524">
    <property type="term" value="F:ATP binding"/>
    <property type="evidence" value="ECO:0007669"/>
    <property type="project" value="UniProtKB-UniRule"/>
</dbReference>
<evidence type="ECO:0000256" key="6">
    <source>
        <dbReference type="PROSITE-ProRule" id="PRU10141"/>
    </source>
</evidence>
<dbReference type="PRINTS" id="PR00109">
    <property type="entry name" value="TYRKINASE"/>
</dbReference>
<comment type="similarity">
    <text evidence="7">Belongs to the protein kinase superfamily.</text>
</comment>
<evidence type="ECO:0000256" key="3">
    <source>
        <dbReference type="ARBA" id="ARBA00022741"/>
    </source>
</evidence>
<evidence type="ECO:0000256" key="8">
    <source>
        <dbReference type="SAM" id="MobiDB-lite"/>
    </source>
</evidence>
<dbReference type="PROSITE" id="PS00108">
    <property type="entry name" value="PROTEIN_KINASE_ST"/>
    <property type="match status" value="1"/>
</dbReference>
<dbReference type="Proteomes" id="UP000187209">
    <property type="component" value="Unassembled WGS sequence"/>
</dbReference>
<dbReference type="PANTHER" id="PTHR11584:SF369">
    <property type="entry name" value="MITOGEN-ACTIVATED PROTEIN KINASE KINASE KINASE 19-RELATED"/>
    <property type="match status" value="1"/>
</dbReference>
<protein>
    <recommendedName>
        <fullName evidence="9">Protein kinase domain-containing protein</fullName>
    </recommendedName>
</protein>
<dbReference type="PROSITE" id="PS00107">
    <property type="entry name" value="PROTEIN_KINASE_ATP"/>
    <property type="match status" value="1"/>
</dbReference>
<sequence>MGTGCSAHSSVHVQSPQDNARKGIRKKLSIEDQTNQRRKLIFQNEMLASSFVEFSSPRNGRHIKWRRGEIIGEGAYAKVYQCINLNNGELMAAKSFYLGDDPKKIEKEFENMKKEVSLLRNLDHPNIVHYYQTDLSSDMYTIDVLLEYVPGGSLKTILQKYRTLEVEIIRNYAKQLLEGLSYLHANFIVHRDLKSANVLITSQGVVKLTDFGSSIKFNESDVALSKSLRGSPYWMAPEVVLRYGHSFAADIWSFGCVLIEMITGHPPWSNFSKETRAVLNLISKENSLPTIPNTEVELKDIITACICRNPKLRPTTDEILAMPFFQFSLEGK</sequence>
<feature type="binding site" evidence="6">
    <location>
        <position position="94"/>
    </location>
    <ligand>
        <name>ATP</name>
        <dbReference type="ChEBI" id="CHEBI:30616"/>
    </ligand>
</feature>
<feature type="domain" description="Protein kinase" evidence="9">
    <location>
        <begin position="65"/>
        <end position="325"/>
    </location>
</feature>
<dbReference type="GO" id="GO:0004674">
    <property type="term" value="F:protein serine/threonine kinase activity"/>
    <property type="evidence" value="ECO:0007669"/>
    <property type="project" value="UniProtKB-KW"/>
</dbReference>
<feature type="region of interest" description="Disordered" evidence="8">
    <location>
        <begin position="1"/>
        <end position="29"/>
    </location>
</feature>
<dbReference type="EMBL" id="MPUH01000740">
    <property type="protein sequence ID" value="OMJ74609.1"/>
    <property type="molecule type" value="Genomic_DNA"/>
</dbReference>
<reference evidence="10 11" key="1">
    <citation type="submission" date="2016-11" db="EMBL/GenBank/DDBJ databases">
        <title>The macronuclear genome of Stentor coeruleus: a giant cell with tiny introns.</title>
        <authorList>
            <person name="Slabodnick M."/>
            <person name="Ruby J.G."/>
            <person name="Reiff S.B."/>
            <person name="Swart E.C."/>
            <person name="Gosai S."/>
            <person name="Prabakaran S."/>
            <person name="Witkowska E."/>
            <person name="Larue G.E."/>
            <person name="Fisher S."/>
            <person name="Freeman R.M."/>
            <person name="Gunawardena J."/>
            <person name="Chu W."/>
            <person name="Stover N.A."/>
            <person name="Gregory B.D."/>
            <person name="Nowacki M."/>
            <person name="Derisi J."/>
            <person name="Roy S.W."/>
            <person name="Marshall W.F."/>
            <person name="Sood P."/>
        </authorList>
    </citation>
    <scope>NUCLEOTIDE SEQUENCE [LARGE SCALE GENOMIC DNA]</scope>
    <source>
        <strain evidence="10">WM001</strain>
    </source>
</reference>
<evidence type="ECO:0000256" key="7">
    <source>
        <dbReference type="RuleBase" id="RU000304"/>
    </source>
</evidence>
<accession>A0A1R2BCX7</accession>
<name>A0A1R2BCX7_9CILI</name>
<evidence type="ECO:0000259" key="9">
    <source>
        <dbReference type="PROSITE" id="PS50011"/>
    </source>
</evidence>
<comment type="caution">
    <text evidence="10">The sequence shown here is derived from an EMBL/GenBank/DDBJ whole genome shotgun (WGS) entry which is preliminary data.</text>
</comment>
<dbReference type="InterPro" id="IPR000719">
    <property type="entry name" value="Prot_kinase_dom"/>
</dbReference>
<keyword evidence="3 6" id="KW-0547">Nucleotide-binding</keyword>
<keyword evidence="4" id="KW-0418">Kinase</keyword>
<keyword evidence="1 7" id="KW-0723">Serine/threonine-protein kinase</keyword>
<keyword evidence="11" id="KW-1185">Reference proteome</keyword>
<evidence type="ECO:0000256" key="1">
    <source>
        <dbReference type="ARBA" id="ARBA00022527"/>
    </source>
</evidence>
<dbReference type="PROSITE" id="PS50011">
    <property type="entry name" value="PROTEIN_KINASE_DOM"/>
    <property type="match status" value="1"/>
</dbReference>
<dbReference type="InterPro" id="IPR011009">
    <property type="entry name" value="Kinase-like_dom_sf"/>
</dbReference>
<dbReference type="InterPro" id="IPR008271">
    <property type="entry name" value="Ser/Thr_kinase_AS"/>
</dbReference>
<dbReference type="OrthoDB" id="266718at2759"/>
<proteinExistence type="inferred from homology"/>
<keyword evidence="2" id="KW-0808">Transferase</keyword>
<dbReference type="PANTHER" id="PTHR11584">
    <property type="entry name" value="SERINE/THREONINE PROTEIN KINASE"/>
    <property type="match status" value="1"/>
</dbReference>
<evidence type="ECO:0000313" key="11">
    <source>
        <dbReference type="Proteomes" id="UP000187209"/>
    </source>
</evidence>